<dbReference type="PANTHER" id="PTHR40980:SF4">
    <property type="entry name" value="TONB-DEPENDENT RECEPTOR-LIKE BETA-BARREL DOMAIN-CONTAINING PROTEIN"/>
    <property type="match status" value="1"/>
</dbReference>
<keyword evidence="8" id="KW-1185">Reference proteome</keyword>
<feature type="domain" description="Outer membrane protein beta-barrel" evidence="6">
    <location>
        <begin position="387"/>
        <end position="782"/>
    </location>
</feature>
<dbReference type="AlphaFoldDB" id="A0A2U2PA39"/>
<organism evidence="7 8">
    <name type="scientific">Pararcticibacter amylolyticus</name>
    <dbReference type="NCBI Taxonomy" id="2173175"/>
    <lineage>
        <taxon>Bacteria</taxon>
        <taxon>Pseudomonadati</taxon>
        <taxon>Bacteroidota</taxon>
        <taxon>Sphingobacteriia</taxon>
        <taxon>Sphingobacteriales</taxon>
        <taxon>Sphingobacteriaceae</taxon>
        <taxon>Pararcticibacter</taxon>
    </lineage>
</organism>
<dbReference type="GO" id="GO:0009279">
    <property type="term" value="C:cell outer membrane"/>
    <property type="evidence" value="ECO:0007669"/>
    <property type="project" value="UniProtKB-SubCell"/>
</dbReference>
<evidence type="ECO:0000313" key="7">
    <source>
        <dbReference type="EMBL" id="PWG78215.1"/>
    </source>
</evidence>
<dbReference type="InterPro" id="IPR037066">
    <property type="entry name" value="Plug_dom_sf"/>
</dbReference>
<evidence type="ECO:0000313" key="8">
    <source>
        <dbReference type="Proteomes" id="UP000245647"/>
    </source>
</evidence>
<dbReference type="Gene3D" id="2.170.130.10">
    <property type="entry name" value="TonB-dependent receptor, plug domain"/>
    <property type="match status" value="1"/>
</dbReference>
<feature type="signal peptide" evidence="5">
    <location>
        <begin position="1"/>
        <end position="22"/>
    </location>
</feature>
<evidence type="ECO:0000259" key="6">
    <source>
        <dbReference type="Pfam" id="PF14905"/>
    </source>
</evidence>
<keyword evidence="5" id="KW-0732">Signal</keyword>
<comment type="subcellular location">
    <subcellularLocation>
        <location evidence="1">Cell outer membrane</location>
    </subcellularLocation>
</comment>
<evidence type="ECO:0000256" key="4">
    <source>
        <dbReference type="SAM" id="MobiDB-lite"/>
    </source>
</evidence>
<evidence type="ECO:0000256" key="1">
    <source>
        <dbReference type="ARBA" id="ARBA00004442"/>
    </source>
</evidence>
<gene>
    <name evidence="7" type="ORF">DDR33_23415</name>
</gene>
<feature type="chain" id="PRO_5015558230" description="Outer membrane protein beta-barrel domain-containing protein" evidence="5">
    <location>
        <begin position="23"/>
        <end position="808"/>
    </location>
</feature>
<dbReference type="SUPFAM" id="SSF49478">
    <property type="entry name" value="Cna protein B-type domain"/>
    <property type="match status" value="1"/>
</dbReference>
<dbReference type="InterPro" id="IPR041700">
    <property type="entry name" value="OMP_b-brl_3"/>
</dbReference>
<dbReference type="Pfam" id="PF14905">
    <property type="entry name" value="OMP_b-brl_3"/>
    <property type="match status" value="1"/>
</dbReference>
<feature type="compositionally biased region" description="Basic and acidic residues" evidence="4">
    <location>
        <begin position="797"/>
        <end position="808"/>
    </location>
</feature>
<comment type="caution">
    <text evidence="7">The sequence shown here is derived from an EMBL/GenBank/DDBJ whole genome shotgun (WGS) entry which is preliminary data.</text>
</comment>
<name>A0A2U2PA39_9SPHI</name>
<dbReference type="EMBL" id="QEAS01000030">
    <property type="protein sequence ID" value="PWG78215.1"/>
    <property type="molecule type" value="Genomic_DNA"/>
</dbReference>
<reference evidence="7 8" key="1">
    <citation type="submission" date="2018-04" db="EMBL/GenBank/DDBJ databases">
        <title>Pedobacter chongqingensis sp. nov., isolated from a rottenly hemp rope.</title>
        <authorList>
            <person name="Cai Y."/>
        </authorList>
    </citation>
    <scope>NUCLEOTIDE SEQUENCE [LARGE SCALE GENOMIC DNA]</scope>
    <source>
        <strain evidence="7 8">FJ4-8</strain>
    </source>
</reference>
<dbReference type="Gene3D" id="2.40.170.20">
    <property type="entry name" value="TonB-dependent receptor, beta-barrel domain"/>
    <property type="match status" value="1"/>
</dbReference>
<keyword evidence="2" id="KW-0472">Membrane</keyword>
<keyword evidence="3" id="KW-0998">Cell outer membrane</keyword>
<proteinExistence type="predicted"/>
<dbReference type="Proteomes" id="UP000245647">
    <property type="component" value="Unassembled WGS sequence"/>
</dbReference>
<dbReference type="PANTHER" id="PTHR40980">
    <property type="entry name" value="PLUG DOMAIN-CONTAINING PROTEIN"/>
    <property type="match status" value="1"/>
</dbReference>
<accession>A0A2U2PA39</accession>
<evidence type="ECO:0000256" key="3">
    <source>
        <dbReference type="ARBA" id="ARBA00023237"/>
    </source>
</evidence>
<feature type="region of interest" description="Disordered" evidence="4">
    <location>
        <begin position="788"/>
        <end position="808"/>
    </location>
</feature>
<dbReference type="SUPFAM" id="SSF56935">
    <property type="entry name" value="Porins"/>
    <property type="match status" value="1"/>
</dbReference>
<evidence type="ECO:0000256" key="5">
    <source>
        <dbReference type="SAM" id="SignalP"/>
    </source>
</evidence>
<protein>
    <recommendedName>
        <fullName evidence="6">Outer membrane protein beta-barrel domain-containing protein</fullName>
    </recommendedName>
</protein>
<evidence type="ECO:0000256" key="2">
    <source>
        <dbReference type="ARBA" id="ARBA00023136"/>
    </source>
</evidence>
<dbReference type="InterPro" id="IPR036942">
    <property type="entry name" value="Beta-barrel_TonB_sf"/>
</dbReference>
<sequence length="808" mass="90277">MLYKKKILFICVFNCFYSLLFAQKATVIYGMIVDSSGSCVESATVSLIRLPDSISMESLKSSKDGLFHFNKVPRGEYCVIAAYVGHNRSLNGPYHIRSADTLIYVRVTLTKQVRVLDEVEVHPGISFVEQGPGKTVLNVDKMISSSGNSAFDVLRRAPGILISQDGSITMRGRQGVTLSMDGKAVTLSSADVVELLKNTSAELLDKIELISNPSSAYDASGTGGVINLKLKKNKSIGTNATFSAGTGYGENYKFNSSILLNHRQKAFNIYASWALNDSKRTDRYFLKRAVGSGDVRTSFNVSNHDIKSVVNHNLKAGADFYLSGSQTIGFMYTGAFNRMYSDEDNNTLIGHGLPGKDSLVLTYSDEKRAISNNAFNLNYKFIFDVTSSLNIDFDYLRYTRRSDEALLYYFYADGTELYGSSQGLMNRTPSHIGIRSAKLDYSKTFGAGINLQSGLKSSFVSNDSKRLVSDIDDEPWLKQSFVPDESDFKEYIHAAYGNLSKEYPNKTRIEAGVRGEYTRTFSSSRSGSSVKKSYFNLFPSLSLSAMAAPGHRVSLAYNRRISRPAYDDLNPFRYFLDQYTYREGNPYLRPEYSQSLELSDVYKDNFTVTLSCNAVKDYYLTFALQNDTTRISSSVKRNLDWFKSVGAELIYRLAVARWLSSDLNLQGYIRRFKSDEVLSFLRNSSYFAFSSVNSIKFRKKYTGQCNFSYESPTVSGMFNFKPVYVLDLGVGRSVLNNNGVIRVSLSDVFNSDRSRYYSGLSQLALSGNQKTETRVVRVNLSYKLGSKSAASGSARDGSNDSERKRVVN</sequence>